<evidence type="ECO:0000256" key="5">
    <source>
        <dbReference type="ARBA" id="ARBA00023306"/>
    </source>
</evidence>
<reference evidence="8" key="1">
    <citation type="submission" date="2015-12" db="EMBL/GenBank/DDBJ databases">
        <title>Update maize B73 reference genome by single molecule sequencing technologies.</title>
        <authorList>
            <consortium name="Maize Genome Sequencing Project"/>
            <person name="Ware D."/>
        </authorList>
    </citation>
    <scope>NUCLEOTIDE SEQUENCE</scope>
    <source>
        <tissue evidence="8">Seedling</tissue>
    </source>
</reference>
<comment type="similarity">
    <text evidence="6">Belongs to the cullin family.</text>
</comment>
<dbReference type="InterPro" id="IPR044554">
    <property type="entry name" value="ANAPC2"/>
</dbReference>
<keyword evidence="2" id="KW-0132">Cell division</keyword>
<name>A0A1D6GV96_MAIZE</name>
<dbReference type="SMART" id="SM01013">
    <property type="entry name" value="APC2"/>
    <property type="match status" value="1"/>
</dbReference>
<gene>
    <name evidence="8" type="ORF">ZEAMMB73_Zm00001d014685</name>
</gene>
<keyword evidence="4" id="KW-0833">Ubl conjugation pathway</keyword>
<dbReference type="InterPro" id="IPR059120">
    <property type="entry name" value="Cullin-like_AB"/>
</dbReference>
<dbReference type="Pfam" id="PF26557">
    <property type="entry name" value="Cullin_AB"/>
    <property type="match status" value="1"/>
</dbReference>
<evidence type="ECO:0000256" key="6">
    <source>
        <dbReference type="PROSITE-ProRule" id="PRU00330"/>
    </source>
</evidence>
<dbReference type="InterPro" id="IPR036388">
    <property type="entry name" value="WH-like_DNA-bd_sf"/>
</dbReference>
<accession>A0A1D6GV96</accession>
<dbReference type="GO" id="GO:0005634">
    <property type="term" value="C:nucleus"/>
    <property type="evidence" value="ECO:0007669"/>
    <property type="project" value="UniProtKB-ARBA"/>
</dbReference>
<dbReference type="InterPro" id="IPR014786">
    <property type="entry name" value="ANAPC2_C"/>
</dbReference>
<dbReference type="Pfam" id="PF08672">
    <property type="entry name" value="ANAPC2"/>
    <property type="match status" value="1"/>
</dbReference>
<dbReference type="InterPro" id="IPR036390">
    <property type="entry name" value="WH_DNA-bd_sf"/>
</dbReference>
<dbReference type="SUPFAM" id="SSF46785">
    <property type="entry name" value="Winged helix' DNA-binding domain"/>
    <property type="match status" value="1"/>
</dbReference>
<dbReference type="PANTHER" id="PTHR45957">
    <property type="entry name" value="ANAPHASE-PROMOTING COMPLEX SUBUNIT 2"/>
    <property type="match status" value="1"/>
</dbReference>
<dbReference type="GO" id="GO:0006511">
    <property type="term" value="P:ubiquitin-dependent protein catabolic process"/>
    <property type="evidence" value="ECO:0007669"/>
    <property type="project" value="InterPro"/>
</dbReference>
<protein>
    <recommendedName>
        <fullName evidence="1">Anaphase-promoting complex subunit 2</fullName>
    </recommendedName>
</protein>
<dbReference type="SMART" id="SM00182">
    <property type="entry name" value="CULLIN"/>
    <property type="match status" value="1"/>
</dbReference>
<feature type="domain" description="Cullin family profile" evidence="7">
    <location>
        <begin position="475"/>
        <end position="678"/>
    </location>
</feature>
<dbReference type="GO" id="GO:0051301">
    <property type="term" value="P:cell division"/>
    <property type="evidence" value="ECO:0007669"/>
    <property type="project" value="UniProtKB-KW"/>
</dbReference>
<proteinExistence type="inferred from homology"/>
<dbReference type="Gene3D" id="3.30.230.130">
    <property type="entry name" value="Cullin, Chain C, Domain 2"/>
    <property type="match status" value="1"/>
</dbReference>
<dbReference type="AlphaFoldDB" id="A0A1D6GV96"/>
<dbReference type="InterPro" id="IPR036317">
    <property type="entry name" value="Cullin_homology_sf"/>
</dbReference>
<dbReference type="FunFam" id="3.30.230.130:FF:000010">
    <property type="entry name" value="Anaphase-promoting complex subunit 2"/>
    <property type="match status" value="1"/>
</dbReference>
<dbReference type="GO" id="GO:0031625">
    <property type="term" value="F:ubiquitin protein ligase binding"/>
    <property type="evidence" value="ECO:0007669"/>
    <property type="project" value="InterPro"/>
</dbReference>
<dbReference type="EMBL" id="CM000781">
    <property type="protein sequence ID" value="AQK66842.1"/>
    <property type="molecule type" value="Genomic_DNA"/>
</dbReference>
<sequence length="807" mass="90869">MEREDADGALDSWAQFCTLSNELLAGDGDLAVGPRLAPVVGDLCTRGLATLVRDYFLHSLEETFRNHAVKKFWQHFHPYCSASTVDRIKFCVKEHWPEEILSKALEDICLERGYQEKCVLVLVQVLQSYEDRMPRKKIKEVVCSSSLMPRYQLMVSSVLLTTLPLSFPENSSLVKNIGKVVRDLRCIGFTSMTEDAYSSAIIWLLKSKVYELAGDDYRVSVLWCVKKWIQAVPLQFLHALLTYLGDSVDHGSGSSGLKSPLASRPSSFPGIGVPSEALVRWHMRLEYFAYETLQDLRIGKLFEIIVDYPESSPAIEDLKLCLEYTGQHSKLVDSFISSLRYRLLTAGASTNDILHQYVSTIKALRTIDPTGVFLEAVGEPIRDYLRGRKDTIKCIVTMLTDGSGGSGSGTGNAGDNLLEELNRDAENQENADYDDHANIDEKQAWLNSESWEPDPVEADPLKGNRNRRKVDILGLMVSIIGSKDQLVNEYRVMLAEKLLNKSDFEIDSDIRTLELLKIHFGESSMQKCEIMLNDLIDSKRTNSNIKTSLLKSSQTVPGQEEAEVSHDVLDATIISSNFWPPIQIEDLVVPASVDQLLSDYAKRFHQIKTPRKLLWKKNLGTVKLELQFDGRSVQFTVAPVHAAIIMRFQEKSSWTSKALATEIGIPMDSLNRRISFWTSKGVLTESAGPDADDRTFTVVDSMSDVNKDSIVNERMAEYQMTEEEGESSVASVEEQLKKEMTVYEKYIVGMLTNFGSMSLDRIHNTLKMFCIAEPSYDKSLQQLQSFLSGLVADEKLETRDGLYLLKR</sequence>
<dbReference type="InterPro" id="IPR057975">
    <property type="entry name" value="TPR_ANAPC2"/>
</dbReference>
<dbReference type="Pfam" id="PF25773">
    <property type="entry name" value="TPR_ANAPC2"/>
    <property type="match status" value="1"/>
</dbReference>
<keyword evidence="3" id="KW-0498">Mitosis</keyword>
<evidence type="ECO:0000313" key="8">
    <source>
        <dbReference type="EMBL" id="AQK66842.1"/>
    </source>
</evidence>
<dbReference type="FunFam" id="1.10.10.10:FF:000331">
    <property type="entry name" value="Anaphase-promoting complex subunit 2"/>
    <property type="match status" value="1"/>
</dbReference>
<evidence type="ECO:0000256" key="3">
    <source>
        <dbReference type="ARBA" id="ARBA00022776"/>
    </source>
</evidence>
<evidence type="ECO:0000256" key="2">
    <source>
        <dbReference type="ARBA" id="ARBA00022618"/>
    </source>
</evidence>
<dbReference type="SUPFAM" id="SSF75632">
    <property type="entry name" value="Cullin homology domain"/>
    <property type="match status" value="1"/>
</dbReference>
<dbReference type="Gene3D" id="1.10.10.10">
    <property type="entry name" value="Winged helix-like DNA-binding domain superfamily/Winged helix DNA-binding domain"/>
    <property type="match status" value="1"/>
</dbReference>
<evidence type="ECO:0000259" key="7">
    <source>
        <dbReference type="PROSITE" id="PS50069"/>
    </source>
</evidence>
<organism evidence="8">
    <name type="scientific">Zea mays</name>
    <name type="common">Maize</name>
    <dbReference type="NCBI Taxonomy" id="4577"/>
    <lineage>
        <taxon>Eukaryota</taxon>
        <taxon>Viridiplantae</taxon>
        <taxon>Streptophyta</taxon>
        <taxon>Embryophyta</taxon>
        <taxon>Tracheophyta</taxon>
        <taxon>Spermatophyta</taxon>
        <taxon>Magnoliopsida</taxon>
        <taxon>Liliopsida</taxon>
        <taxon>Poales</taxon>
        <taxon>Poaceae</taxon>
        <taxon>PACMAD clade</taxon>
        <taxon>Panicoideae</taxon>
        <taxon>Andropogonodae</taxon>
        <taxon>Andropogoneae</taxon>
        <taxon>Tripsacinae</taxon>
        <taxon>Zea</taxon>
    </lineage>
</organism>
<dbReference type="InterPro" id="IPR016158">
    <property type="entry name" value="Cullin_homology"/>
</dbReference>
<evidence type="ECO:0000256" key="1">
    <source>
        <dbReference type="ARBA" id="ARBA00016068"/>
    </source>
</evidence>
<evidence type="ECO:0000256" key="4">
    <source>
        <dbReference type="ARBA" id="ARBA00022786"/>
    </source>
</evidence>
<dbReference type="PANTHER" id="PTHR45957:SF1">
    <property type="entry name" value="ANAPHASE-PROMOTING COMPLEX SUBUNIT 2"/>
    <property type="match status" value="1"/>
</dbReference>
<dbReference type="PROSITE" id="PS50069">
    <property type="entry name" value="CULLIN_2"/>
    <property type="match status" value="1"/>
</dbReference>
<dbReference type="FunFam" id="1.20.1310.10:FF:000032">
    <property type="entry name" value="Anaphase-promoting complex subunit 2"/>
    <property type="match status" value="1"/>
</dbReference>
<dbReference type="Gene3D" id="1.20.1310.10">
    <property type="entry name" value="Cullin Repeats"/>
    <property type="match status" value="1"/>
</dbReference>
<dbReference type="ExpressionAtlas" id="A0A1D6GV96">
    <property type="expression patterns" value="baseline and differential"/>
</dbReference>
<keyword evidence="5" id="KW-0131">Cell cycle</keyword>